<dbReference type="InterPro" id="IPR052343">
    <property type="entry name" value="Retrotransposon-Effector_Assoc"/>
</dbReference>
<dbReference type="PANTHER" id="PTHR46890">
    <property type="entry name" value="NON-LTR RETROLELEMENT REVERSE TRANSCRIPTASE-LIKE PROTEIN-RELATED"/>
    <property type="match status" value="1"/>
</dbReference>
<proteinExistence type="predicted"/>
<dbReference type="OrthoDB" id="783377at2759"/>
<dbReference type="PANTHER" id="PTHR46890:SF48">
    <property type="entry name" value="RNA-DIRECTED DNA POLYMERASE"/>
    <property type="match status" value="1"/>
</dbReference>
<keyword evidence="3" id="KW-1185">Reference proteome</keyword>
<protein>
    <recommendedName>
        <fullName evidence="1">Reverse transcriptase domain-containing protein</fullName>
    </recommendedName>
</protein>
<dbReference type="Pfam" id="PF00078">
    <property type="entry name" value="RVT_1"/>
    <property type="match status" value="1"/>
</dbReference>
<dbReference type="Proteomes" id="UP000236161">
    <property type="component" value="Unassembled WGS sequence"/>
</dbReference>
<evidence type="ECO:0000313" key="2">
    <source>
        <dbReference type="EMBL" id="PKA49965.1"/>
    </source>
</evidence>
<dbReference type="AlphaFoldDB" id="A0A2I0A349"/>
<accession>A0A2I0A349</accession>
<dbReference type="InterPro" id="IPR043502">
    <property type="entry name" value="DNA/RNA_pol_sf"/>
</dbReference>
<feature type="domain" description="Reverse transcriptase" evidence="1">
    <location>
        <begin position="54"/>
        <end position="141"/>
    </location>
</feature>
<dbReference type="SUPFAM" id="SSF56672">
    <property type="entry name" value="DNA/RNA polymerases"/>
    <property type="match status" value="1"/>
</dbReference>
<name>A0A2I0A349_9ASPA</name>
<gene>
    <name evidence="2" type="ORF">AXF42_Ash017504</name>
</gene>
<evidence type="ECO:0000313" key="3">
    <source>
        <dbReference type="Proteomes" id="UP000236161"/>
    </source>
</evidence>
<dbReference type="EMBL" id="KZ452035">
    <property type="protein sequence ID" value="PKA49965.1"/>
    <property type="molecule type" value="Genomic_DNA"/>
</dbReference>
<dbReference type="InterPro" id="IPR000477">
    <property type="entry name" value="RT_dom"/>
</dbReference>
<organism evidence="2 3">
    <name type="scientific">Apostasia shenzhenica</name>
    <dbReference type="NCBI Taxonomy" id="1088818"/>
    <lineage>
        <taxon>Eukaryota</taxon>
        <taxon>Viridiplantae</taxon>
        <taxon>Streptophyta</taxon>
        <taxon>Embryophyta</taxon>
        <taxon>Tracheophyta</taxon>
        <taxon>Spermatophyta</taxon>
        <taxon>Magnoliopsida</taxon>
        <taxon>Liliopsida</taxon>
        <taxon>Asparagales</taxon>
        <taxon>Orchidaceae</taxon>
        <taxon>Apostasioideae</taxon>
        <taxon>Apostasia</taxon>
    </lineage>
</organism>
<dbReference type="STRING" id="1088818.A0A2I0A349"/>
<evidence type="ECO:0000259" key="1">
    <source>
        <dbReference type="Pfam" id="PF00078"/>
    </source>
</evidence>
<reference evidence="2 3" key="1">
    <citation type="journal article" date="2017" name="Nature">
        <title>The Apostasia genome and the evolution of orchids.</title>
        <authorList>
            <person name="Zhang G.Q."/>
            <person name="Liu K.W."/>
            <person name="Li Z."/>
            <person name="Lohaus R."/>
            <person name="Hsiao Y.Y."/>
            <person name="Niu S.C."/>
            <person name="Wang J.Y."/>
            <person name="Lin Y.C."/>
            <person name="Xu Q."/>
            <person name="Chen L.J."/>
            <person name="Yoshida K."/>
            <person name="Fujiwara S."/>
            <person name="Wang Z.W."/>
            <person name="Zhang Y.Q."/>
            <person name="Mitsuda N."/>
            <person name="Wang M."/>
            <person name="Liu G.H."/>
            <person name="Pecoraro L."/>
            <person name="Huang H.X."/>
            <person name="Xiao X.J."/>
            <person name="Lin M."/>
            <person name="Wu X.Y."/>
            <person name="Wu W.L."/>
            <person name="Chen Y.Y."/>
            <person name="Chang S.B."/>
            <person name="Sakamoto S."/>
            <person name="Ohme-Takagi M."/>
            <person name="Yagi M."/>
            <person name="Zeng S.J."/>
            <person name="Shen C.Y."/>
            <person name="Yeh C.M."/>
            <person name="Luo Y.B."/>
            <person name="Tsai W.C."/>
            <person name="Van de Peer Y."/>
            <person name="Liu Z.J."/>
        </authorList>
    </citation>
    <scope>NUCLEOTIDE SEQUENCE [LARGE SCALE GENOMIC DNA]</scope>
    <source>
        <strain evidence="3">cv. Shenzhen</strain>
        <tissue evidence="2">Stem</tissue>
    </source>
</reference>
<sequence>MHDHSALGPDGYGASFYKYCWDIIKKDVFDAVCHFFSGGFLPKSYYSTLLILIPKIDCPQTWKDFRPISLCNVKMKILTKLLTQRLGVIMSSIISPNQSGFVSNRIISNNILLAQDMFHHIDDNVRGGNVALKLDVEKAYDLRPILSPLDR</sequence>